<dbReference type="GO" id="GO:0005737">
    <property type="term" value="C:cytoplasm"/>
    <property type="evidence" value="ECO:0007669"/>
    <property type="project" value="UniProtKB-ARBA"/>
</dbReference>
<protein>
    <submittedName>
        <fullName evidence="1">S1 RNA-binding domain-containing protein</fullName>
    </submittedName>
</protein>
<dbReference type="FunFam" id="2.40.50.140:FF:000051">
    <property type="entry name" value="RNA-binding transcriptional accessory protein"/>
    <property type="match status" value="1"/>
</dbReference>
<dbReference type="PANTHER" id="PTHR10724:SF10">
    <property type="entry name" value="S1 RNA-BINDING DOMAIN-CONTAINING PROTEIN 1"/>
    <property type="match status" value="1"/>
</dbReference>
<sequence length="118" mass="13120">MSITAGQKLNGKITSVKKFGAFVELENGKSGLVHISELSEKFVEKVEDVVSVGQEVTVRVKEVTPEGKINLSMKPARPERPARPALDLDKAITNFLKDSDEKQTSLKKNLKTQRRRSN</sequence>
<gene>
    <name evidence="1" type="ORF">GMA92_13190</name>
</gene>
<dbReference type="EMBL" id="WMQE01000036">
    <property type="protein sequence ID" value="MTK22367.1"/>
    <property type="molecule type" value="Genomic_DNA"/>
</dbReference>
<dbReference type="GO" id="GO:0003729">
    <property type="term" value="F:mRNA binding"/>
    <property type="evidence" value="ECO:0007669"/>
    <property type="project" value="TreeGrafter"/>
</dbReference>
<dbReference type="AlphaFoldDB" id="A0A173TMM4"/>
<dbReference type="OrthoDB" id="9810507at2"/>
<accession>A0A173TMM4</accession>
<dbReference type="GO" id="GO:0003735">
    <property type="term" value="F:structural constituent of ribosome"/>
    <property type="evidence" value="ECO:0007669"/>
    <property type="project" value="TreeGrafter"/>
</dbReference>
<dbReference type="InterPro" id="IPR003029">
    <property type="entry name" value="S1_domain"/>
</dbReference>
<dbReference type="PANTHER" id="PTHR10724">
    <property type="entry name" value="30S RIBOSOMAL PROTEIN S1"/>
    <property type="match status" value="1"/>
</dbReference>
<dbReference type="RefSeq" id="WP_006783209.1">
    <property type="nucleotide sequence ID" value="NZ_CABJBH010000010.1"/>
</dbReference>
<dbReference type="SUPFAM" id="SSF50249">
    <property type="entry name" value="Nucleic acid-binding proteins"/>
    <property type="match status" value="1"/>
</dbReference>
<comment type="caution">
    <text evidence="1">The sequence shown here is derived from an EMBL/GenBank/DDBJ whole genome shotgun (WGS) entry which is preliminary data.</text>
</comment>
<reference evidence="1 2" key="1">
    <citation type="journal article" date="2019" name="Nat. Med.">
        <title>A library of human gut bacterial isolates paired with longitudinal multiomics data enables mechanistic microbiome research.</title>
        <authorList>
            <person name="Poyet M."/>
            <person name="Groussin M."/>
            <person name="Gibbons S.M."/>
            <person name="Avila-Pacheco J."/>
            <person name="Jiang X."/>
            <person name="Kearney S.M."/>
            <person name="Perrotta A.R."/>
            <person name="Berdy B."/>
            <person name="Zhao S."/>
            <person name="Lieberman T.D."/>
            <person name="Swanson P.K."/>
            <person name="Smith M."/>
            <person name="Roesemann S."/>
            <person name="Alexander J.E."/>
            <person name="Rich S.A."/>
            <person name="Livny J."/>
            <person name="Vlamakis H."/>
            <person name="Clish C."/>
            <person name="Bullock K."/>
            <person name="Deik A."/>
            <person name="Scott J."/>
            <person name="Pierce K.A."/>
            <person name="Xavier R.J."/>
            <person name="Alm E.J."/>
        </authorList>
    </citation>
    <scope>NUCLEOTIDE SEQUENCE [LARGE SCALE GENOMIC DNA]</scope>
    <source>
        <strain evidence="1 2">BIOML-A198</strain>
    </source>
</reference>
<dbReference type="Pfam" id="PF00575">
    <property type="entry name" value="S1"/>
    <property type="match status" value="1"/>
</dbReference>
<dbReference type="Proteomes" id="UP000487649">
    <property type="component" value="Unassembled WGS sequence"/>
</dbReference>
<dbReference type="GeneID" id="60058043"/>
<dbReference type="InterPro" id="IPR050437">
    <property type="entry name" value="Ribos_protein_bS1-like"/>
</dbReference>
<evidence type="ECO:0000313" key="1">
    <source>
        <dbReference type="EMBL" id="MTK22367.1"/>
    </source>
</evidence>
<proteinExistence type="predicted"/>
<dbReference type="InterPro" id="IPR012340">
    <property type="entry name" value="NA-bd_OB-fold"/>
</dbReference>
<dbReference type="SMART" id="SM00316">
    <property type="entry name" value="S1"/>
    <property type="match status" value="1"/>
</dbReference>
<dbReference type="PROSITE" id="PS50126">
    <property type="entry name" value="S1"/>
    <property type="match status" value="1"/>
</dbReference>
<dbReference type="GO" id="GO:0006412">
    <property type="term" value="P:translation"/>
    <property type="evidence" value="ECO:0007669"/>
    <property type="project" value="TreeGrafter"/>
</dbReference>
<dbReference type="Gene3D" id="2.40.50.140">
    <property type="entry name" value="Nucleic acid-binding proteins"/>
    <property type="match status" value="1"/>
</dbReference>
<organism evidence="1 2">
    <name type="scientific">Turicibacter sanguinis</name>
    <dbReference type="NCBI Taxonomy" id="154288"/>
    <lineage>
        <taxon>Bacteria</taxon>
        <taxon>Bacillati</taxon>
        <taxon>Bacillota</taxon>
        <taxon>Erysipelotrichia</taxon>
        <taxon>Erysipelotrichales</taxon>
        <taxon>Turicibacteraceae</taxon>
        <taxon>Turicibacter</taxon>
    </lineage>
</organism>
<name>A0A173TMM4_9FIRM</name>
<evidence type="ECO:0000313" key="2">
    <source>
        <dbReference type="Proteomes" id="UP000487649"/>
    </source>
</evidence>